<dbReference type="Pfam" id="PF02949">
    <property type="entry name" value="7tm_6"/>
    <property type="match status" value="1"/>
</dbReference>
<evidence type="ECO:0000256" key="9">
    <source>
        <dbReference type="ARBA" id="ARBA00023224"/>
    </source>
</evidence>
<evidence type="ECO:0000256" key="1">
    <source>
        <dbReference type="ARBA" id="ARBA00004651"/>
    </source>
</evidence>
<reference evidence="11 12" key="1">
    <citation type="submission" date="2020-11" db="EMBL/GenBank/DDBJ databases">
        <authorList>
            <person name="Wallbank WR R."/>
            <person name="Pardo Diaz C."/>
            <person name="Kozak K."/>
            <person name="Martin S."/>
            <person name="Jiggins C."/>
            <person name="Moest M."/>
            <person name="Warren A I."/>
            <person name="Generalovic N T."/>
            <person name="Byers J.R.P. K."/>
            <person name="Montejo-Kovacevich G."/>
            <person name="Yen C E."/>
        </authorList>
    </citation>
    <scope>NUCLEOTIDE SEQUENCE [LARGE SCALE GENOMIC DNA]</scope>
</reference>
<keyword evidence="8" id="KW-0675">Receptor</keyword>
<dbReference type="GO" id="GO:0004984">
    <property type="term" value="F:olfactory receptor activity"/>
    <property type="evidence" value="ECO:0007669"/>
    <property type="project" value="InterPro"/>
</dbReference>
<dbReference type="InParanoid" id="A0A7R8UZ45"/>
<dbReference type="OrthoDB" id="7604726at2759"/>
<name>A0A7R8UZ45_HERIL</name>
<sequence>MKGDTKQMVKMSLVNLIKFGVYIISELSQLFIICWSGDKLINNSMDTAWKLYSCNWEGTSMSLYKGSGRNGKEEYRCPSDIEFMKRMILVMLRSQKPLRITALKFSVLSLQSFTKVRTTEIYLN</sequence>
<evidence type="ECO:0000313" key="12">
    <source>
        <dbReference type="Proteomes" id="UP000594454"/>
    </source>
</evidence>
<protein>
    <submittedName>
        <fullName evidence="11">Uncharacterized protein</fullName>
    </submittedName>
</protein>
<dbReference type="GO" id="GO:0005886">
    <property type="term" value="C:plasma membrane"/>
    <property type="evidence" value="ECO:0007669"/>
    <property type="project" value="UniProtKB-SubCell"/>
</dbReference>
<evidence type="ECO:0000256" key="5">
    <source>
        <dbReference type="ARBA" id="ARBA00022725"/>
    </source>
</evidence>
<keyword evidence="4" id="KW-0812">Transmembrane</keyword>
<dbReference type="GO" id="GO:0007165">
    <property type="term" value="P:signal transduction"/>
    <property type="evidence" value="ECO:0007669"/>
    <property type="project" value="UniProtKB-KW"/>
</dbReference>
<dbReference type="PANTHER" id="PTHR21137">
    <property type="entry name" value="ODORANT RECEPTOR"/>
    <property type="match status" value="1"/>
</dbReference>
<evidence type="ECO:0000256" key="2">
    <source>
        <dbReference type="ARBA" id="ARBA00022475"/>
    </source>
</evidence>
<keyword evidence="3" id="KW-0716">Sensory transduction</keyword>
<evidence type="ECO:0000256" key="3">
    <source>
        <dbReference type="ARBA" id="ARBA00022606"/>
    </source>
</evidence>
<keyword evidence="12" id="KW-1185">Reference proteome</keyword>
<accession>A0A7R8UZ45</accession>
<dbReference type="Proteomes" id="UP000594454">
    <property type="component" value="Chromosome 5"/>
</dbReference>
<keyword evidence="9" id="KW-0807">Transducer</keyword>
<proteinExistence type="predicted"/>
<evidence type="ECO:0000256" key="6">
    <source>
        <dbReference type="ARBA" id="ARBA00022989"/>
    </source>
</evidence>
<keyword evidence="2" id="KW-1003">Cell membrane</keyword>
<dbReference type="GO" id="GO:0005549">
    <property type="term" value="F:odorant binding"/>
    <property type="evidence" value="ECO:0007669"/>
    <property type="project" value="InterPro"/>
</dbReference>
<evidence type="ECO:0000256" key="4">
    <source>
        <dbReference type="ARBA" id="ARBA00022692"/>
    </source>
</evidence>
<evidence type="ECO:0000256" key="7">
    <source>
        <dbReference type="ARBA" id="ARBA00023136"/>
    </source>
</evidence>
<comment type="subunit">
    <text evidence="10">Interacts with Orco. Complexes exist early in the endomembrane system in olfactory sensory neurons (OSNs), coupling these complexes to the conserved ciliary trafficking pathway.</text>
</comment>
<keyword evidence="6" id="KW-1133">Transmembrane helix</keyword>
<dbReference type="EMBL" id="LR899013">
    <property type="protein sequence ID" value="CAD7089800.1"/>
    <property type="molecule type" value="Genomic_DNA"/>
</dbReference>
<evidence type="ECO:0000256" key="10">
    <source>
        <dbReference type="ARBA" id="ARBA00038679"/>
    </source>
</evidence>
<dbReference type="InterPro" id="IPR004117">
    <property type="entry name" value="7tm6_olfct_rcpt"/>
</dbReference>
<dbReference type="AlphaFoldDB" id="A0A7R8UZ45"/>
<keyword evidence="7" id="KW-0472">Membrane</keyword>
<organism evidence="11 12">
    <name type="scientific">Hermetia illucens</name>
    <name type="common">Black soldier fly</name>
    <dbReference type="NCBI Taxonomy" id="343691"/>
    <lineage>
        <taxon>Eukaryota</taxon>
        <taxon>Metazoa</taxon>
        <taxon>Ecdysozoa</taxon>
        <taxon>Arthropoda</taxon>
        <taxon>Hexapoda</taxon>
        <taxon>Insecta</taxon>
        <taxon>Pterygota</taxon>
        <taxon>Neoptera</taxon>
        <taxon>Endopterygota</taxon>
        <taxon>Diptera</taxon>
        <taxon>Brachycera</taxon>
        <taxon>Stratiomyomorpha</taxon>
        <taxon>Stratiomyidae</taxon>
        <taxon>Hermetiinae</taxon>
        <taxon>Hermetia</taxon>
    </lineage>
</organism>
<evidence type="ECO:0000256" key="8">
    <source>
        <dbReference type="ARBA" id="ARBA00023170"/>
    </source>
</evidence>
<evidence type="ECO:0000313" key="11">
    <source>
        <dbReference type="EMBL" id="CAD7089800.1"/>
    </source>
</evidence>
<dbReference type="PANTHER" id="PTHR21137:SF44">
    <property type="entry name" value="ODORANT RECEPTOR 13A-RELATED"/>
    <property type="match status" value="1"/>
</dbReference>
<keyword evidence="5" id="KW-0552">Olfaction</keyword>
<comment type="subcellular location">
    <subcellularLocation>
        <location evidence="1">Cell membrane</location>
        <topology evidence="1">Multi-pass membrane protein</topology>
    </subcellularLocation>
</comment>
<gene>
    <name evidence="11" type="ORF">HERILL_LOCUS12327</name>
</gene>